<proteinExistence type="predicted"/>
<reference evidence="1" key="1">
    <citation type="submission" date="2022-12" db="EMBL/GenBank/DDBJ databases">
        <title>Marinomonas 15G1-11 sp. nov, isolated from marine algae.</title>
        <authorList>
            <person name="Butt M."/>
            <person name="Choi D.G."/>
            <person name="Kim J.M."/>
            <person name="Lee J.K."/>
            <person name="Baek J.H."/>
            <person name="Jeon C.O."/>
        </authorList>
    </citation>
    <scope>NUCLEOTIDE SEQUENCE</scope>
    <source>
        <strain evidence="1">15G1-11</strain>
    </source>
</reference>
<dbReference type="EMBL" id="JAPUBN010000010">
    <property type="protein sequence ID" value="MCZ2720764.1"/>
    <property type="molecule type" value="Genomic_DNA"/>
</dbReference>
<keyword evidence="1" id="KW-0378">Hydrolase</keyword>
<dbReference type="InterPro" id="IPR029058">
    <property type="entry name" value="AB_hydrolase_fold"/>
</dbReference>
<evidence type="ECO:0000313" key="2">
    <source>
        <dbReference type="Proteomes" id="UP001149719"/>
    </source>
</evidence>
<gene>
    <name evidence="1" type="ORF">O1D97_03675</name>
</gene>
<dbReference type="GO" id="GO:0016787">
    <property type="term" value="F:hydrolase activity"/>
    <property type="evidence" value="ECO:0007669"/>
    <property type="project" value="UniProtKB-KW"/>
</dbReference>
<dbReference type="PANTHER" id="PTHR48098">
    <property type="entry name" value="ENTEROCHELIN ESTERASE-RELATED"/>
    <property type="match status" value="1"/>
</dbReference>
<dbReference type="SUPFAM" id="SSF53474">
    <property type="entry name" value="alpha/beta-Hydrolases"/>
    <property type="match status" value="1"/>
</dbReference>
<dbReference type="Pfam" id="PF00756">
    <property type="entry name" value="Esterase"/>
    <property type="match status" value="1"/>
</dbReference>
<dbReference type="InterPro" id="IPR000801">
    <property type="entry name" value="Esterase-like"/>
</dbReference>
<dbReference type="RefSeq" id="WP_269122895.1">
    <property type="nucleotide sequence ID" value="NZ_JAPUBN010000010.1"/>
</dbReference>
<evidence type="ECO:0000313" key="1">
    <source>
        <dbReference type="EMBL" id="MCZ2720764.1"/>
    </source>
</evidence>
<dbReference type="Proteomes" id="UP001149719">
    <property type="component" value="Unassembled WGS sequence"/>
</dbReference>
<sequence>MLQFDGLKYTTKVPIPVILDNLVASNQLPPVAAIFIDNASRLSRGHELPDNPVFAKALVEEVLPWAKRELKMNIDAQHTVLAGSSYGGLASSSIELRYPHIFSVTYFLCRALTGGHQQIPYPKMRNTSPIGSPLPM</sequence>
<dbReference type="PANTHER" id="PTHR48098:SF3">
    <property type="entry name" value="IRON(III) ENTEROBACTIN ESTERASE"/>
    <property type="match status" value="1"/>
</dbReference>
<dbReference type="InterPro" id="IPR050583">
    <property type="entry name" value="Mycobacterial_A85_antigen"/>
</dbReference>
<dbReference type="Gene3D" id="3.40.50.1820">
    <property type="entry name" value="alpha/beta hydrolase"/>
    <property type="match status" value="1"/>
</dbReference>
<name>A0ABT4JT40_9GAMM</name>
<accession>A0ABT4JT40</accession>
<keyword evidence="2" id="KW-1185">Reference proteome</keyword>
<organism evidence="1 2">
    <name type="scientific">Marinomonas phaeophyticola</name>
    <dbReference type="NCBI Taxonomy" id="3004091"/>
    <lineage>
        <taxon>Bacteria</taxon>
        <taxon>Pseudomonadati</taxon>
        <taxon>Pseudomonadota</taxon>
        <taxon>Gammaproteobacteria</taxon>
        <taxon>Oceanospirillales</taxon>
        <taxon>Oceanospirillaceae</taxon>
        <taxon>Marinomonas</taxon>
    </lineage>
</organism>
<protein>
    <submittedName>
        <fullName evidence="1">Alpha/beta hydrolase-fold protein</fullName>
    </submittedName>
</protein>
<comment type="caution">
    <text evidence="1">The sequence shown here is derived from an EMBL/GenBank/DDBJ whole genome shotgun (WGS) entry which is preliminary data.</text>
</comment>